<evidence type="ECO:0000313" key="1">
    <source>
        <dbReference type="EMBL" id="MBM3276206.1"/>
    </source>
</evidence>
<feature type="non-terminal residue" evidence="1">
    <location>
        <position position="168"/>
    </location>
</feature>
<dbReference type="Gene3D" id="3.20.20.150">
    <property type="entry name" value="Divalent-metal-dependent TIM barrel enzymes"/>
    <property type="match status" value="1"/>
</dbReference>
<reference evidence="1 2" key="1">
    <citation type="submission" date="2019-03" db="EMBL/GenBank/DDBJ databases">
        <title>Lake Tanganyika Metagenome-Assembled Genomes (MAGs).</title>
        <authorList>
            <person name="Tran P."/>
        </authorList>
    </citation>
    <scope>NUCLEOTIDE SEQUENCE [LARGE SCALE GENOMIC DNA]</scope>
    <source>
        <strain evidence="1">K_DeepCast_65m_m2_236</strain>
    </source>
</reference>
<accession>A0A937X516</accession>
<comment type="caution">
    <text evidence="1">The sequence shown here is derived from an EMBL/GenBank/DDBJ whole genome shotgun (WGS) entry which is preliminary data.</text>
</comment>
<dbReference type="SUPFAM" id="SSF51658">
    <property type="entry name" value="Xylose isomerase-like"/>
    <property type="match status" value="1"/>
</dbReference>
<name>A0A937X516_9BACT</name>
<dbReference type="InterPro" id="IPR036237">
    <property type="entry name" value="Xyl_isomerase-like_sf"/>
</dbReference>
<dbReference type="EMBL" id="VGJX01000910">
    <property type="protein sequence ID" value="MBM3276206.1"/>
    <property type="molecule type" value="Genomic_DNA"/>
</dbReference>
<proteinExistence type="predicted"/>
<dbReference type="AlphaFoldDB" id="A0A937X516"/>
<protein>
    <submittedName>
        <fullName evidence="1">Uncharacterized protein</fullName>
    </submittedName>
</protein>
<sequence>MTFLYSTAALAGAPVQSRAISVLLDAGMVPIELGDLPGNLSEPIAQIGAAHAAFLPDGPGRPNLASSDDDVRKGSVRAVCEALSRCEWLNIRYYGIPAGWNLTRTVLGDGTPSGAAGSRPHAVAQLKRSLDELANFAADRRLAIGVANMLPDHGGMLTSRAEIREVVG</sequence>
<evidence type="ECO:0000313" key="2">
    <source>
        <dbReference type="Proteomes" id="UP000703893"/>
    </source>
</evidence>
<gene>
    <name evidence="1" type="ORF">FJZ00_13715</name>
</gene>
<dbReference type="Proteomes" id="UP000703893">
    <property type="component" value="Unassembled WGS sequence"/>
</dbReference>
<organism evidence="1 2">
    <name type="scientific">Candidatus Tanganyikabacteria bacterium</name>
    <dbReference type="NCBI Taxonomy" id="2961651"/>
    <lineage>
        <taxon>Bacteria</taxon>
        <taxon>Bacillati</taxon>
        <taxon>Candidatus Sericytochromatia</taxon>
        <taxon>Candidatus Tanganyikabacteria</taxon>
    </lineage>
</organism>